<evidence type="ECO:0000256" key="3">
    <source>
        <dbReference type="ARBA" id="ARBA00022448"/>
    </source>
</evidence>
<evidence type="ECO:0000256" key="7">
    <source>
        <dbReference type="ARBA" id="ARBA00022958"/>
    </source>
</evidence>
<keyword evidence="8 13" id="KW-1133">Transmembrane helix</keyword>
<dbReference type="GO" id="GO:0005267">
    <property type="term" value="F:potassium channel activity"/>
    <property type="evidence" value="ECO:0007669"/>
    <property type="project" value="UniProtKB-KW"/>
</dbReference>
<keyword evidence="6" id="KW-0631">Potassium channel</keyword>
<evidence type="ECO:0000256" key="5">
    <source>
        <dbReference type="ARBA" id="ARBA00022692"/>
    </source>
</evidence>
<dbReference type="PANTHER" id="PTHR31462:SF5">
    <property type="entry name" value="ENDOSOMAL_LYSOSOMAL PROTON CHANNEL TMEM175"/>
    <property type="match status" value="1"/>
</dbReference>
<reference evidence="14 15" key="1">
    <citation type="journal article" date="2019" name="ACS Chem. Biol.">
        <title>Identification and Mobilization of a Cryptic Antibiotic Biosynthesis Gene Locus from a Human-Pathogenic Nocardia Isolate.</title>
        <authorList>
            <person name="Herisse M."/>
            <person name="Ishida K."/>
            <person name="Porter J.L."/>
            <person name="Howden B."/>
            <person name="Hertweck C."/>
            <person name="Stinear T.P."/>
            <person name="Pidot S.J."/>
        </authorList>
    </citation>
    <scope>NUCLEOTIDE SEQUENCE [LARGE SCALE GENOMIC DNA]</scope>
    <source>
        <strain evidence="14 15">AUSMDU00012717</strain>
    </source>
</reference>
<feature type="transmembrane region" description="Helical" evidence="13">
    <location>
        <begin position="122"/>
        <end position="142"/>
    </location>
</feature>
<evidence type="ECO:0000256" key="6">
    <source>
        <dbReference type="ARBA" id="ARBA00022826"/>
    </source>
</evidence>
<dbReference type="Proteomes" id="UP000503540">
    <property type="component" value="Chromosome"/>
</dbReference>
<evidence type="ECO:0000256" key="9">
    <source>
        <dbReference type="ARBA" id="ARBA00023065"/>
    </source>
</evidence>
<evidence type="ECO:0000256" key="13">
    <source>
        <dbReference type="SAM" id="Phobius"/>
    </source>
</evidence>
<feature type="transmembrane region" description="Helical" evidence="13">
    <location>
        <begin position="20"/>
        <end position="38"/>
    </location>
</feature>
<gene>
    <name evidence="14" type="ORF">F5544_35155</name>
</gene>
<protein>
    <submittedName>
        <fullName evidence="14">DUF1211 domain-containing protein</fullName>
    </submittedName>
</protein>
<proteinExistence type="inferred from homology"/>
<dbReference type="InterPro" id="IPR010617">
    <property type="entry name" value="TMEM175-like"/>
</dbReference>
<feature type="transmembrane region" description="Helical" evidence="13">
    <location>
        <begin position="90"/>
        <end position="110"/>
    </location>
</feature>
<dbReference type="AlphaFoldDB" id="A0A6G9YPL8"/>
<keyword evidence="5 13" id="KW-0812">Transmembrane</keyword>
<dbReference type="EMBL" id="CP046172">
    <property type="protein sequence ID" value="QIS14863.1"/>
    <property type="molecule type" value="Genomic_DNA"/>
</dbReference>
<evidence type="ECO:0000256" key="8">
    <source>
        <dbReference type="ARBA" id="ARBA00022989"/>
    </source>
</evidence>
<keyword evidence="10 13" id="KW-0472">Membrane</keyword>
<keyword evidence="9" id="KW-0406">Ion transport</keyword>
<organism evidence="14 15">
    <name type="scientific">Nocardia arthritidis</name>
    <dbReference type="NCBI Taxonomy" id="228602"/>
    <lineage>
        <taxon>Bacteria</taxon>
        <taxon>Bacillati</taxon>
        <taxon>Actinomycetota</taxon>
        <taxon>Actinomycetes</taxon>
        <taxon>Mycobacteriales</taxon>
        <taxon>Nocardiaceae</taxon>
        <taxon>Nocardia</taxon>
    </lineage>
</organism>
<feature type="transmembrane region" description="Helical" evidence="13">
    <location>
        <begin position="173"/>
        <end position="203"/>
    </location>
</feature>
<dbReference type="GO" id="GO:0015252">
    <property type="term" value="F:proton channel activity"/>
    <property type="evidence" value="ECO:0007669"/>
    <property type="project" value="InterPro"/>
</dbReference>
<keyword evidence="15" id="KW-1185">Reference proteome</keyword>
<evidence type="ECO:0000256" key="12">
    <source>
        <dbReference type="ARBA" id="ARBA00034430"/>
    </source>
</evidence>
<evidence type="ECO:0000256" key="11">
    <source>
        <dbReference type="ARBA" id="ARBA00023303"/>
    </source>
</evidence>
<evidence type="ECO:0000313" key="15">
    <source>
        <dbReference type="Proteomes" id="UP000503540"/>
    </source>
</evidence>
<dbReference type="RefSeq" id="WP_167477199.1">
    <property type="nucleotide sequence ID" value="NZ_CP046172.1"/>
</dbReference>
<evidence type="ECO:0000256" key="10">
    <source>
        <dbReference type="ARBA" id="ARBA00023136"/>
    </source>
</evidence>
<keyword evidence="4" id="KW-0633">Potassium transport</keyword>
<dbReference type="GO" id="GO:0016020">
    <property type="term" value="C:membrane"/>
    <property type="evidence" value="ECO:0007669"/>
    <property type="project" value="UniProtKB-SubCell"/>
</dbReference>
<comment type="subcellular location">
    <subcellularLocation>
        <location evidence="1">Membrane</location>
        <topology evidence="1">Multi-pass membrane protein</topology>
    </subcellularLocation>
</comment>
<dbReference type="PANTHER" id="PTHR31462">
    <property type="entry name" value="ENDOSOMAL/LYSOSOMAL POTASSIUM CHANNEL TMEM175"/>
    <property type="match status" value="1"/>
</dbReference>
<dbReference type="KEGG" id="nah:F5544_35155"/>
<evidence type="ECO:0000256" key="1">
    <source>
        <dbReference type="ARBA" id="ARBA00004141"/>
    </source>
</evidence>
<dbReference type="Pfam" id="PF06736">
    <property type="entry name" value="TMEM175"/>
    <property type="match status" value="1"/>
</dbReference>
<sequence>MADEAIRSGRLSGTTRVEAFSDGVMAIAITLLILDIRVPEHQPGHLLEALAHIWPSYVAYLAAFLTVGIVWMNHHTYFGRLRHLDHAIRWWNLMLLLGVSVLPFPTGILAENVVHGAHRDAQVAAALFGLAGVLMTVPWWPLHRRLVHHPELFEPGFDAEFARRESFRAWPGIAIYAVCIVIGFIMPIAALALYLIVAIFYAFTSQGWGDSAVAEPE</sequence>
<comment type="catalytic activity">
    <reaction evidence="12">
        <text>K(+)(in) = K(+)(out)</text>
        <dbReference type="Rhea" id="RHEA:29463"/>
        <dbReference type="ChEBI" id="CHEBI:29103"/>
    </reaction>
</comment>
<keyword evidence="7" id="KW-0630">Potassium</keyword>
<evidence type="ECO:0000256" key="4">
    <source>
        <dbReference type="ARBA" id="ARBA00022538"/>
    </source>
</evidence>
<evidence type="ECO:0000256" key="2">
    <source>
        <dbReference type="ARBA" id="ARBA00006920"/>
    </source>
</evidence>
<accession>A0A6G9YPL8</accession>
<feature type="transmembrane region" description="Helical" evidence="13">
    <location>
        <begin position="58"/>
        <end position="78"/>
    </location>
</feature>
<comment type="similarity">
    <text evidence="2">Belongs to the TMEM175 family.</text>
</comment>
<name>A0A6G9YPL8_9NOCA</name>
<keyword evidence="3" id="KW-0813">Transport</keyword>
<keyword evidence="11" id="KW-0407">Ion channel</keyword>
<evidence type="ECO:0000313" key="14">
    <source>
        <dbReference type="EMBL" id="QIS14863.1"/>
    </source>
</evidence>